<organism evidence="1 2">
    <name type="scientific">Citrus sinensis</name>
    <name type="common">Sweet orange</name>
    <name type="synonym">Citrus aurantium var. sinensis</name>
    <dbReference type="NCBI Taxonomy" id="2711"/>
    <lineage>
        <taxon>Eukaryota</taxon>
        <taxon>Viridiplantae</taxon>
        <taxon>Streptophyta</taxon>
        <taxon>Embryophyta</taxon>
        <taxon>Tracheophyta</taxon>
        <taxon>Spermatophyta</taxon>
        <taxon>Magnoliopsida</taxon>
        <taxon>eudicotyledons</taxon>
        <taxon>Gunneridae</taxon>
        <taxon>Pentapetalae</taxon>
        <taxon>rosids</taxon>
        <taxon>malvids</taxon>
        <taxon>Sapindales</taxon>
        <taxon>Rutaceae</taxon>
        <taxon>Aurantioideae</taxon>
        <taxon>Citrus</taxon>
    </lineage>
</organism>
<evidence type="ECO:0000313" key="2">
    <source>
        <dbReference type="Proteomes" id="UP000829398"/>
    </source>
</evidence>
<proteinExistence type="predicted"/>
<gene>
    <name evidence="1" type="ORF">KPL71_009049</name>
</gene>
<comment type="caution">
    <text evidence="1">The sequence shown here is derived from an EMBL/GenBank/DDBJ whole genome shotgun (WGS) entry which is preliminary data.</text>
</comment>
<dbReference type="Proteomes" id="UP000829398">
    <property type="component" value="Chromosome 3"/>
</dbReference>
<dbReference type="EMBL" id="CM039172">
    <property type="protein sequence ID" value="KAH9782764.1"/>
    <property type="molecule type" value="Genomic_DNA"/>
</dbReference>
<name>A0ACB8MBG1_CITSI</name>
<accession>A0ACB8MBG1</accession>
<protein>
    <submittedName>
        <fullName evidence="1">Uncharacterized protein</fullName>
    </submittedName>
</protein>
<sequence>MTTNKERIERIEADLESLQDRISRMEFGINDKLQRMEDTISKLAESCSASRGATSQGNASSTARPIREESEGGRPPIPPRIAKLEFPRYFGDDPTEWFNRTTQFFEYQETTNEQKVALASFHLGGEANQWWQWLRRTYQEEGRIVTWETFVEELWARFGPTDCEDFDEALSRVKQTGTLREYQKEFEKLGNRVQGWTQKALVGTFMGGLKSEISEEIRMFRPRTLKEAISLARMKDEQLSRQWKLFQSPTSNRAQLTITQTPPATPIKRLSWEEMQRRRAQGLCFNCNERFTAGHKCSKAQLLIFDSESKTEEATYDESSIEEQRTVSFLDP</sequence>
<keyword evidence="2" id="KW-1185">Reference proteome</keyword>
<reference evidence="2" key="1">
    <citation type="journal article" date="2023" name="Hortic. Res.">
        <title>A chromosome-level phased genome enabling allele-level studies in sweet orange: a case study on citrus Huanglongbing tolerance.</title>
        <authorList>
            <person name="Wu B."/>
            <person name="Yu Q."/>
            <person name="Deng Z."/>
            <person name="Duan Y."/>
            <person name="Luo F."/>
            <person name="Gmitter F. Jr."/>
        </authorList>
    </citation>
    <scope>NUCLEOTIDE SEQUENCE [LARGE SCALE GENOMIC DNA]</scope>
    <source>
        <strain evidence="2">cv. Valencia</strain>
    </source>
</reference>
<evidence type="ECO:0000313" key="1">
    <source>
        <dbReference type="EMBL" id="KAH9782764.1"/>
    </source>
</evidence>